<reference evidence="1 2" key="1">
    <citation type="journal article" date="2017" name="BMC Genomics">
        <title>Comparative genomic and phylogenomic analyses of the Bifidobacteriaceae family.</title>
        <authorList>
            <person name="Lugli G.A."/>
            <person name="Milani C."/>
            <person name="Turroni F."/>
            <person name="Duranti S."/>
            <person name="Mancabelli L."/>
            <person name="Mangifesta M."/>
            <person name="Ferrario C."/>
            <person name="Modesto M."/>
            <person name="Mattarelli P."/>
            <person name="Jiri K."/>
            <person name="van Sinderen D."/>
            <person name="Ventura M."/>
        </authorList>
    </citation>
    <scope>NUCLEOTIDE SEQUENCE [LARGE SCALE GENOMIC DNA]</scope>
    <source>
        <strain evidence="1 2">DSM 100202</strain>
    </source>
</reference>
<organism evidence="1 2">
    <name type="scientific">Bifidobacterium hapali</name>
    <dbReference type="NCBI Taxonomy" id="1630172"/>
    <lineage>
        <taxon>Bacteria</taxon>
        <taxon>Bacillati</taxon>
        <taxon>Actinomycetota</taxon>
        <taxon>Actinomycetes</taxon>
        <taxon>Bifidobacteriales</taxon>
        <taxon>Bifidobacteriaceae</taxon>
        <taxon>Bifidobacterium</taxon>
    </lineage>
</organism>
<accession>A0A261G0B9</accession>
<proteinExistence type="predicted"/>
<protein>
    <submittedName>
        <fullName evidence="1">Uncharacterized protein</fullName>
    </submittedName>
</protein>
<comment type="caution">
    <text evidence="1">The sequence shown here is derived from an EMBL/GenBank/DDBJ whole genome shotgun (WGS) entry which is preliminary data.</text>
</comment>
<gene>
    <name evidence="1" type="ORF">BHAP_0806</name>
</gene>
<sequence>MRALSGDNLQTERQIFIVAEVFSQTERQPSASTGKFKLHINGFRGYETSVVLCGAASQFAKRPLRGSKSASQFAD</sequence>
<name>A0A261G0B9_9BIFI</name>
<evidence type="ECO:0000313" key="1">
    <source>
        <dbReference type="EMBL" id="OZG64869.1"/>
    </source>
</evidence>
<keyword evidence="2" id="KW-1185">Reference proteome</keyword>
<evidence type="ECO:0000313" key="2">
    <source>
        <dbReference type="Proteomes" id="UP000216074"/>
    </source>
</evidence>
<dbReference type="AlphaFoldDB" id="A0A261G0B9"/>
<dbReference type="EMBL" id="MWWY01000018">
    <property type="protein sequence ID" value="OZG64869.1"/>
    <property type="molecule type" value="Genomic_DNA"/>
</dbReference>
<dbReference type="Proteomes" id="UP000216074">
    <property type="component" value="Unassembled WGS sequence"/>
</dbReference>